<feature type="region of interest" description="Disordered" evidence="1">
    <location>
        <begin position="379"/>
        <end position="402"/>
    </location>
</feature>
<proteinExistence type="predicted"/>
<evidence type="ECO:0000313" key="2">
    <source>
        <dbReference type="EMBL" id="KAF2592610.1"/>
    </source>
</evidence>
<feature type="region of interest" description="Disordered" evidence="1">
    <location>
        <begin position="307"/>
        <end position="338"/>
    </location>
</feature>
<feature type="region of interest" description="Disordered" evidence="1">
    <location>
        <begin position="474"/>
        <end position="559"/>
    </location>
</feature>
<reference evidence="2" key="1">
    <citation type="submission" date="2019-12" db="EMBL/GenBank/DDBJ databases">
        <title>Genome sequencing and annotation of Brassica cretica.</title>
        <authorList>
            <person name="Studholme D.J."/>
            <person name="Sarris P.F."/>
        </authorList>
    </citation>
    <scope>NUCLEOTIDE SEQUENCE</scope>
    <source>
        <strain evidence="2">PFS-102/07</strain>
        <tissue evidence="2">Leaf</tissue>
    </source>
</reference>
<organism evidence="2">
    <name type="scientific">Brassica cretica</name>
    <name type="common">Mustard</name>
    <dbReference type="NCBI Taxonomy" id="69181"/>
    <lineage>
        <taxon>Eukaryota</taxon>
        <taxon>Viridiplantae</taxon>
        <taxon>Streptophyta</taxon>
        <taxon>Embryophyta</taxon>
        <taxon>Tracheophyta</taxon>
        <taxon>Spermatophyta</taxon>
        <taxon>Magnoliopsida</taxon>
        <taxon>eudicotyledons</taxon>
        <taxon>Gunneridae</taxon>
        <taxon>Pentapetalae</taxon>
        <taxon>rosids</taxon>
        <taxon>malvids</taxon>
        <taxon>Brassicales</taxon>
        <taxon>Brassicaceae</taxon>
        <taxon>Brassiceae</taxon>
        <taxon>Brassica</taxon>
    </lineage>
</organism>
<gene>
    <name evidence="2" type="ORF">F2Q70_00044608</name>
</gene>
<dbReference type="PANTHER" id="PTHR48449:SF1">
    <property type="entry name" value="DUF1985 DOMAIN-CONTAINING PROTEIN"/>
    <property type="match status" value="1"/>
</dbReference>
<feature type="compositionally biased region" description="Basic and acidic residues" evidence="1">
    <location>
        <begin position="535"/>
        <end position="549"/>
    </location>
</feature>
<sequence>MVLESETKSETCESCEESEELCFPVGRESFLWAIRTMMPGPKEMGKCEDPNGDFCKKLRQKTIRILGFPLELQLVAFELIPQLLKEAGGDDSITLLTFPGQLLPQHAGLNVADLRKAEYDPGLVVQPMMEISETHDDWWRAWDEEKYDKKGDNLLGLIKEGHVFSKSDWGGGDAGEPIYVYREKTVGKKRKRKADCGVTKAPVLKQRRLSGYFKRGTMVDAEQYMRMEARVQELGSEVMRLKDVVEKQARKFEKWKTFVKGKSAIKKQGSVKRRGKRGTLEGREGIEFHCEEDVLRDDGVDCKIDRKGDDGPVLSAGGAVGEGDGRTPEHSARTSSEEGPTLLVRLPVGDGVSLQWVEPGTGDKVVYHALNSQTFFVSEDEGSSVGGGNRDEGGSGDGLDAPAMTALDALGVAALCDSGVGSQLEGRGAAEELGENKNARSLGTPAENANESENVVDVEDGGADGLVVQSRLSIENENKEGETVGPDGMGQQINGSDKSESGEDNADVALGQGEQTRVVIETEIKEAKTGGADEMGEKLSVENENEGDKAGGSQEAGGQLSVQIAECVQEGKSGGTDGLGEQGSDVNESESKVGESEGADVKVGKPKTGVLDGMIQYVVAEVMSLIVHEGQKNHNNLTRLSSVGTFCHETRYNHHWIRGRNHLKWGRFVASPSRDLDIGPRRFDRNETAFVQIKRIDREQGGMSEMIRMDHGKSQSMSINGSNDLD</sequence>
<dbReference type="EMBL" id="QGKY02000164">
    <property type="protein sequence ID" value="KAF2592610.1"/>
    <property type="molecule type" value="Genomic_DNA"/>
</dbReference>
<feature type="compositionally biased region" description="Basic and acidic residues" evidence="1">
    <location>
        <begin position="589"/>
        <end position="603"/>
    </location>
</feature>
<protein>
    <submittedName>
        <fullName evidence="2">Uncharacterized protein</fullName>
    </submittedName>
</protein>
<accession>A0A8S9KC12</accession>
<comment type="caution">
    <text evidence="2">The sequence shown here is derived from an EMBL/GenBank/DDBJ whole genome shotgun (WGS) entry which is preliminary data.</text>
</comment>
<dbReference type="PANTHER" id="PTHR48449">
    <property type="entry name" value="DUF1985 DOMAIN-CONTAINING PROTEIN"/>
    <property type="match status" value="1"/>
</dbReference>
<evidence type="ECO:0000256" key="1">
    <source>
        <dbReference type="SAM" id="MobiDB-lite"/>
    </source>
</evidence>
<feature type="region of interest" description="Disordered" evidence="1">
    <location>
        <begin position="571"/>
        <end position="604"/>
    </location>
</feature>
<dbReference type="AlphaFoldDB" id="A0A8S9KC12"/>
<feature type="compositionally biased region" description="Basic and acidic residues" evidence="1">
    <location>
        <begin position="323"/>
        <end position="336"/>
    </location>
</feature>
<name>A0A8S9KC12_BRACR</name>
<feature type="region of interest" description="Disordered" evidence="1">
    <location>
        <begin position="431"/>
        <end position="462"/>
    </location>
</feature>
<feature type="compositionally biased region" description="Gly residues" evidence="1">
    <location>
        <begin position="572"/>
        <end position="581"/>
    </location>
</feature>